<keyword evidence="6" id="KW-0175">Coiled coil</keyword>
<accession>A0ABR7MQ52</accession>
<dbReference type="Pfam" id="PF08448">
    <property type="entry name" value="PAS_4"/>
    <property type="match status" value="4"/>
</dbReference>
<evidence type="ECO:0000313" key="10">
    <source>
        <dbReference type="Proteomes" id="UP000622017"/>
    </source>
</evidence>
<comment type="caution">
    <text evidence="9">The sequence shown here is derived from an EMBL/GenBank/DDBJ whole genome shotgun (WGS) entry which is preliminary data.</text>
</comment>
<dbReference type="PANTHER" id="PTHR43304:SF1">
    <property type="entry name" value="PAC DOMAIN-CONTAINING PROTEIN"/>
    <property type="match status" value="1"/>
</dbReference>
<feature type="domain" description="PAC" evidence="8">
    <location>
        <begin position="231"/>
        <end position="287"/>
    </location>
</feature>
<dbReference type="InterPro" id="IPR036097">
    <property type="entry name" value="HisK_dim/P_sf"/>
</dbReference>
<dbReference type="Gene3D" id="1.10.287.130">
    <property type="match status" value="1"/>
</dbReference>
<evidence type="ECO:0000259" key="7">
    <source>
        <dbReference type="PROSITE" id="PS50109"/>
    </source>
</evidence>
<dbReference type="SUPFAM" id="SSF47384">
    <property type="entry name" value="Homodimeric domain of signal transducing histidine kinase"/>
    <property type="match status" value="1"/>
</dbReference>
<evidence type="ECO:0000259" key="8">
    <source>
        <dbReference type="PROSITE" id="PS50113"/>
    </source>
</evidence>
<evidence type="ECO:0000256" key="2">
    <source>
        <dbReference type="ARBA" id="ARBA00012438"/>
    </source>
</evidence>
<proteinExistence type="predicted"/>
<dbReference type="InterPro" id="IPR000014">
    <property type="entry name" value="PAS"/>
</dbReference>
<dbReference type="InterPro" id="IPR000700">
    <property type="entry name" value="PAS-assoc_C"/>
</dbReference>
<dbReference type="SUPFAM" id="SSF55874">
    <property type="entry name" value="ATPase domain of HSP90 chaperone/DNA topoisomerase II/histidine kinase"/>
    <property type="match status" value="1"/>
</dbReference>
<feature type="coiled-coil region" evidence="6">
    <location>
        <begin position="282"/>
        <end position="309"/>
    </location>
</feature>
<dbReference type="PROSITE" id="PS50113">
    <property type="entry name" value="PAC"/>
    <property type="match status" value="2"/>
</dbReference>
<reference evidence="9 10" key="1">
    <citation type="submission" date="2020-08" db="EMBL/GenBank/DDBJ databases">
        <title>Hymenobacter sp.</title>
        <authorList>
            <person name="Kim M.K."/>
        </authorList>
    </citation>
    <scope>NUCLEOTIDE SEQUENCE [LARGE SCALE GENOMIC DNA]</scope>
    <source>
        <strain evidence="9 10">BT507</strain>
    </source>
</reference>
<evidence type="ECO:0000256" key="1">
    <source>
        <dbReference type="ARBA" id="ARBA00000085"/>
    </source>
</evidence>
<evidence type="ECO:0000256" key="4">
    <source>
        <dbReference type="ARBA" id="ARBA00022679"/>
    </source>
</evidence>
<dbReference type="Gene3D" id="3.30.450.20">
    <property type="entry name" value="PAS domain"/>
    <property type="match status" value="5"/>
</dbReference>
<dbReference type="InterPro" id="IPR005467">
    <property type="entry name" value="His_kinase_dom"/>
</dbReference>
<keyword evidence="4" id="KW-0808">Transferase</keyword>
<comment type="catalytic activity">
    <reaction evidence="1">
        <text>ATP + protein L-histidine = ADP + protein N-phospho-L-histidine.</text>
        <dbReference type="EC" id="2.7.13.3"/>
    </reaction>
</comment>
<dbReference type="RefSeq" id="WP_187321405.1">
    <property type="nucleotide sequence ID" value="NZ_JACSCY010000024.1"/>
</dbReference>
<keyword evidence="3" id="KW-0597">Phosphoprotein</keyword>
<keyword evidence="10" id="KW-1185">Reference proteome</keyword>
<feature type="domain" description="PAC" evidence="8">
    <location>
        <begin position="545"/>
        <end position="599"/>
    </location>
</feature>
<dbReference type="EC" id="2.7.13.3" evidence="2"/>
<dbReference type="InterPro" id="IPR035965">
    <property type="entry name" value="PAS-like_dom_sf"/>
</dbReference>
<dbReference type="Gene3D" id="3.30.565.10">
    <property type="entry name" value="Histidine kinase-like ATPase, C-terminal domain"/>
    <property type="match status" value="1"/>
</dbReference>
<dbReference type="InterPro" id="IPR004358">
    <property type="entry name" value="Sig_transdc_His_kin-like_C"/>
</dbReference>
<dbReference type="Pfam" id="PF02518">
    <property type="entry name" value="HATPase_c"/>
    <property type="match status" value="1"/>
</dbReference>
<dbReference type="SUPFAM" id="SSF55785">
    <property type="entry name" value="PYP-like sensor domain (PAS domain)"/>
    <property type="match status" value="4"/>
</dbReference>
<dbReference type="CDD" id="cd00130">
    <property type="entry name" value="PAS"/>
    <property type="match status" value="2"/>
</dbReference>
<dbReference type="InterPro" id="IPR013656">
    <property type="entry name" value="PAS_4"/>
</dbReference>
<evidence type="ECO:0000256" key="3">
    <source>
        <dbReference type="ARBA" id="ARBA00022553"/>
    </source>
</evidence>
<gene>
    <name evidence="9" type="ORF">H8B15_19880</name>
</gene>
<dbReference type="InterPro" id="IPR003594">
    <property type="entry name" value="HATPase_dom"/>
</dbReference>
<dbReference type="SMART" id="SM00086">
    <property type="entry name" value="PAC"/>
    <property type="match status" value="3"/>
</dbReference>
<feature type="coiled-coil region" evidence="6">
    <location>
        <begin position="133"/>
        <end position="162"/>
    </location>
</feature>
<dbReference type="NCBIfam" id="TIGR00229">
    <property type="entry name" value="sensory_box"/>
    <property type="match status" value="1"/>
</dbReference>
<dbReference type="CDD" id="cd00082">
    <property type="entry name" value="HisKA"/>
    <property type="match status" value="1"/>
</dbReference>
<dbReference type="InterPro" id="IPR003661">
    <property type="entry name" value="HisK_dim/P_dom"/>
</dbReference>
<evidence type="ECO:0000256" key="5">
    <source>
        <dbReference type="ARBA" id="ARBA00022777"/>
    </source>
</evidence>
<dbReference type="InterPro" id="IPR036890">
    <property type="entry name" value="HATPase_C_sf"/>
</dbReference>
<feature type="domain" description="Histidine kinase" evidence="7">
    <location>
        <begin position="794"/>
        <end position="1009"/>
    </location>
</feature>
<dbReference type="InterPro" id="IPR001610">
    <property type="entry name" value="PAC"/>
</dbReference>
<protein>
    <recommendedName>
        <fullName evidence="2">histidine kinase</fullName>
        <ecNumber evidence="2">2.7.13.3</ecNumber>
    </recommendedName>
</protein>
<name>A0ABR7MQ52_9BACT</name>
<feature type="coiled-coil region" evidence="6">
    <location>
        <begin position="746"/>
        <end position="773"/>
    </location>
</feature>
<dbReference type="SMART" id="SM00091">
    <property type="entry name" value="PAS"/>
    <property type="match status" value="4"/>
</dbReference>
<organism evidence="9 10">
    <name type="scientific">Hymenobacter citatus</name>
    <dbReference type="NCBI Taxonomy" id="2763506"/>
    <lineage>
        <taxon>Bacteria</taxon>
        <taxon>Pseudomonadati</taxon>
        <taxon>Bacteroidota</taxon>
        <taxon>Cytophagia</taxon>
        <taxon>Cytophagales</taxon>
        <taxon>Hymenobacteraceae</taxon>
        <taxon>Hymenobacter</taxon>
    </lineage>
</organism>
<dbReference type="Proteomes" id="UP000622017">
    <property type="component" value="Unassembled WGS sequence"/>
</dbReference>
<dbReference type="SMART" id="SM00387">
    <property type="entry name" value="HATPase_c"/>
    <property type="match status" value="1"/>
</dbReference>
<feature type="coiled-coil region" evidence="6">
    <location>
        <begin position="438"/>
        <end position="465"/>
    </location>
</feature>
<evidence type="ECO:0000256" key="6">
    <source>
        <dbReference type="SAM" id="Coils"/>
    </source>
</evidence>
<keyword evidence="5" id="KW-0418">Kinase</keyword>
<dbReference type="PRINTS" id="PR00344">
    <property type="entry name" value="BCTRLSENSOR"/>
</dbReference>
<dbReference type="EMBL" id="JACSCY010000024">
    <property type="protein sequence ID" value="MBC6613192.1"/>
    <property type="molecule type" value="Genomic_DNA"/>
</dbReference>
<dbReference type="PROSITE" id="PS50109">
    <property type="entry name" value="HIS_KIN"/>
    <property type="match status" value="1"/>
</dbReference>
<sequence>MADAPFSLPAGLPADPALFPTLLDLLPLGVIYYTPVVDANGTLTDLTLAYLNPAAQRMTRLPAQPGTTYRQQFPTTADNGAWDFHRRSWLGQEAEQFQFYYQADGFDAYFRVTAQRLGDGLLVLFSDTRDEERSHAEEALRATQAREQAARAEAEARQATLYGVFEQAPVAISLLQGPTHVIEFANARMAQLWDRPLAQVAGQAHFTALPELAGQGFEEVLGAVWRTGEPYYLQEQLVSLRRAGQPYQGYFNITYQPSHDGQGQRTGVLTSAIDVTEQVLARQQVEQLNHELEARVQARTQEAQAAQATAERERNLLQAVLTQAPVAIGFFQGEELRITETNAQMAALWGRTPAQVLGLPFMDAVPELRGQGFDEQMRQVLRTQVPFTGTETPATMLRHGRLQTTYYDFVYQPLYDTAGQLLGVIDVATEVTEQVLARRQVEQLNQELEARVLERTQQLAAAQAAAEHERAQLQAVFAQAPVAIALFAGEELCVTSANAAIATLWGSTPEQVVNRPLLEAVPELQGQGFDELLRQVLRTQEPFIGRETPALLRRGGQLHTTYFNFVYQPLYEADGQVTSVLCIAVDVTEQVVARQQVEQLNQALEARVQQRTAEAVSARLATEYQRRQLERLLWEAPAAVAIISGPELVFEFFNPLYAAMFAGRPQLGWSIQDALPELRGQELLATLRRVYETGRTQQETSLLVPLIRPADGLLEDRYFDYVQQARFTEQGQVDGVLVFAFEVTRQVLAQQQVQTLNEELAVINEELTVTNEELYQSNTQLTRTNVDLDTFVYTASHDLKAPITNIESITLALRDTLPPAVQQDEMISHLLDLLEQTTTRFQVTIGQLTDLSKLQLAHAGPAEPVHLAAVVEGVRLDLAPAIAAASAQLTVEVPTNLVASFSPANLRSAVYNLLSNAIKYRALDRPAQVRVHAARTPQGVVLTVQDNGLGMSAVQQRQLFGLFQRLHTHVEGTGVGLYITKRLVENGGGTIAVASQVDVGTTFTLTFPT</sequence>
<evidence type="ECO:0000313" key="9">
    <source>
        <dbReference type="EMBL" id="MBC6613192.1"/>
    </source>
</evidence>
<dbReference type="PANTHER" id="PTHR43304">
    <property type="entry name" value="PHYTOCHROME-LIKE PROTEIN CPH1"/>
    <property type="match status" value="1"/>
</dbReference>
<dbReference type="InterPro" id="IPR052162">
    <property type="entry name" value="Sensor_kinase/Photoreceptor"/>
</dbReference>